<evidence type="ECO:0000256" key="1">
    <source>
        <dbReference type="ARBA" id="ARBA00004651"/>
    </source>
</evidence>
<comment type="subcellular location">
    <subcellularLocation>
        <location evidence="1">Cell membrane</location>
        <topology evidence="1">Multi-pass membrane protein</topology>
    </subcellularLocation>
</comment>
<dbReference type="PANTHER" id="PTHR43549:SF3">
    <property type="entry name" value="MULTIDRUG RESISTANCE PROTEIN YPNP-RELATED"/>
    <property type="match status" value="1"/>
</dbReference>
<dbReference type="Pfam" id="PF01554">
    <property type="entry name" value="MatE"/>
    <property type="match status" value="2"/>
</dbReference>
<gene>
    <name evidence="9" type="ORF">H7313_02935</name>
</gene>
<feature type="transmembrane region" description="Helical" evidence="8">
    <location>
        <begin position="12"/>
        <end position="34"/>
    </location>
</feature>
<evidence type="ECO:0000256" key="4">
    <source>
        <dbReference type="ARBA" id="ARBA00022692"/>
    </source>
</evidence>
<feature type="transmembrane region" description="Helical" evidence="8">
    <location>
        <begin position="95"/>
        <end position="116"/>
    </location>
</feature>
<feature type="transmembrane region" description="Helical" evidence="8">
    <location>
        <begin position="136"/>
        <end position="158"/>
    </location>
</feature>
<feature type="transmembrane region" description="Helical" evidence="8">
    <location>
        <begin position="165"/>
        <end position="187"/>
    </location>
</feature>
<feature type="transmembrane region" description="Helical" evidence="8">
    <location>
        <begin position="391"/>
        <end position="410"/>
    </location>
</feature>
<evidence type="ECO:0000256" key="8">
    <source>
        <dbReference type="SAM" id="Phobius"/>
    </source>
</evidence>
<keyword evidence="3" id="KW-1003">Cell membrane</keyword>
<evidence type="ECO:0000256" key="3">
    <source>
        <dbReference type="ARBA" id="ARBA00022475"/>
    </source>
</evidence>
<dbReference type="EMBL" id="JACMSE010000001">
    <property type="protein sequence ID" value="MBC2888306.1"/>
    <property type="molecule type" value="Genomic_DNA"/>
</dbReference>
<feature type="compositionally biased region" description="Low complexity" evidence="7">
    <location>
        <begin position="252"/>
        <end position="261"/>
    </location>
</feature>
<accession>A0A842JBT5</accession>
<feature type="transmembrane region" description="Helical" evidence="8">
    <location>
        <begin position="448"/>
        <end position="472"/>
    </location>
</feature>
<dbReference type="GO" id="GO:0042910">
    <property type="term" value="F:xenobiotic transmembrane transporter activity"/>
    <property type="evidence" value="ECO:0007669"/>
    <property type="project" value="InterPro"/>
</dbReference>
<feature type="transmembrane region" description="Helical" evidence="8">
    <location>
        <begin position="193"/>
        <end position="216"/>
    </location>
</feature>
<evidence type="ECO:0000313" key="9">
    <source>
        <dbReference type="EMBL" id="MBC2888306.1"/>
    </source>
</evidence>
<keyword evidence="5 8" id="KW-1133">Transmembrane helix</keyword>
<keyword evidence="2" id="KW-0813">Transport</keyword>
<feature type="transmembrane region" description="Helical" evidence="8">
    <location>
        <begin position="353"/>
        <end position="379"/>
    </location>
</feature>
<feature type="compositionally biased region" description="Basic and acidic residues" evidence="7">
    <location>
        <begin position="236"/>
        <end position="249"/>
    </location>
</feature>
<feature type="region of interest" description="Disordered" evidence="7">
    <location>
        <begin position="227"/>
        <end position="261"/>
    </location>
</feature>
<dbReference type="InterPro" id="IPR002528">
    <property type="entry name" value="MATE_fam"/>
</dbReference>
<evidence type="ECO:0000256" key="2">
    <source>
        <dbReference type="ARBA" id="ARBA00022448"/>
    </source>
</evidence>
<comment type="caution">
    <text evidence="9">The sequence shown here is derived from an EMBL/GenBank/DDBJ whole genome shotgun (WGS) entry which is preliminary data.</text>
</comment>
<evidence type="ECO:0000256" key="7">
    <source>
        <dbReference type="SAM" id="MobiDB-lite"/>
    </source>
</evidence>
<keyword evidence="6 8" id="KW-0472">Membrane</keyword>
<dbReference type="GO" id="GO:0015297">
    <property type="term" value="F:antiporter activity"/>
    <property type="evidence" value="ECO:0007669"/>
    <property type="project" value="InterPro"/>
</dbReference>
<feature type="transmembrane region" description="Helical" evidence="8">
    <location>
        <begin position="422"/>
        <end position="442"/>
    </location>
</feature>
<dbReference type="PANTHER" id="PTHR43549">
    <property type="entry name" value="MULTIDRUG RESISTANCE PROTEIN YPNP-RELATED"/>
    <property type="match status" value="1"/>
</dbReference>
<sequence length="498" mass="50243">MVSTSVSFSEGPLFRQLLSFALPLMAVNLLQYVYQAVDMVVVGQVVGDVGLVSISNATNAAFLVNAFVIGLTAGGGVVVARAVGARDALARRRAYAATLAVALLASAAIAAAGMLLARPAFTANAVPAAALDDAVAYTVVMCCGAVGPFLMNAAAAFLKAQGDAWTPLVLVGAAAFVNVALDLVLVGPAGLGVVGAAFATVSAQGLAAVLALAFVWRRYPEVRPFGRGGAAPGQGRGRDGALEDGRCQGRDGAPLGRAGRRSSGLGAGVLAVLRVGVPSAVQMAVVNLSYALVTGLLNRYGTDVAAAAGVGLQISTIAGLPCWAIGQAITTAAAQNAGAGELRRARDVVRLGAVLNIGVTLSIQVLIQLLAPAIVALYGLTEPATLDVAVLYLRITCSVNGLFYAAMYSFDSFALGAGSPRLVLANSLIDAFAVRFGLAFLLSGVLGAGYVGIFVAQAASPVIPAIIGGAYVRHWSRSRGVGRARAARAGAVGERAAR</sequence>
<protein>
    <submittedName>
        <fullName evidence="9">Polysaccharide biosynthesis C-terminal domain-containing protein</fullName>
    </submittedName>
</protein>
<reference evidence="9 10" key="1">
    <citation type="submission" date="2020-08" db="EMBL/GenBank/DDBJ databases">
        <authorList>
            <person name="Liu C."/>
            <person name="Sun Q."/>
        </authorList>
    </citation>
    <scope>NUCLEOTIDE SEQUENCE [LARGE SCALE GENOMIC DNA]</scope>
    <source>
        <strain evidence="9 10">N22</strain>
    </source>
</reference>
<proteinExistence type="predicted"/>
<keyword evidence="4 8" id="KW-0812">Transmembrane</keyword>
<dbReference type="InterPro" id="IPR048279">
    <property type="entry name" value="MdtK-like"/>
</dbReference>
<dbReference type="PIRSF" id="PIRSF006603">
    <property type="entry name" value="DinF"/>
    <property type="match status" value="1"/>
</dbReference>
<evidence type="ECO:0000313" key="10">
    <source>
        <dbReference type="Proteomes" id="UP000587396"/>
    </source>
</evidence>
<name>A0A842JBT5_9ACTN</name>
<evidence type="ECO:0000256" key="5">
    <source>
        <dbReference type="ARBA" id="ARBA00022989"/>
    </source>
</evidence>
<dbReference type="AlphaFoldDB" id="A0A842JBT5"/>
<organism evidence="9 10">
    <name type="scientific">Gordonibacter massiliensis</name>
    <name type="common">ex Traore et al. 2017</name>
    <dbReference type="NCBI Taxonomy" id="1841863"/>
    <lineage>
        <taxon>Bacteria</taxon>
        <taxon>Bacillati</taxon>
        <taxon>Actinomycetota</taxon>
        <taxon>Coriobacteriia</taxon>
        <taxon>Eggerthellales</taxon>
        <taxon>Eggerthellaceae</taxon>
        <taxon>Gordonibacter</taxon>
    </lineage>
</organism>
<keyword evidence="10" id="KW-1185">Reference proteome</keyword>
<dbReference type="Proteomes" id="UP000587396">
    <property type="component" value="Unassembled WGS sequence"/>
</dbReference>
<dbReference type="GO" id="GO:0005886">
    <property type="term" value="C:plasma membrane"/>
    <property type="evidence" value="ECO:0007669"/>
    <property type="project" value="UniProtKB-SubCell"/>
</dbReference>
<feature type="transmembrane region" description="Helical" evidence="8">
    <location>
        <begin position="60"/>
        <end position="83"/>
    </location>
</feature>
<dbReference type="InterPro" id="IPR052031">
    <property type="entry name" value="Membrane_Transporter-Flippase"/>
</dbReference>
<evidence type="ECO:0000256" key="6">
    <source>
        <dbReference type="ARBA" id="ARBA00023136"/>
    </source>
</evidence>
<dbReference type="RefSeq" id="WP_185904252.1">
    <property type="nucleotide sequence ID" value="NZ_JACMSE010000001.1"/>
</dbReference>